<dbReference type="AlphaFoldDB" id="E3MRU0"/>
<evidence type="ECO:0000313" key="2">
    <source>
        <dbReference type="Proteomes" id="UP000008281"/>
    </source>
</evidence>
<accession>E3MRU0</accession>
<gene>
    <name evidence="1" type="ORF">CRE_14768</name>
</gene>
<name>E3MRU0_CAERE</name>
<organism evidence="2">
    <name type="scientific">Caenorhabditis remanei</name>
    <name type="common">Caenorhabditis vulgaris</name>
    <dbReference type="NCBI Taxonomy" id="31234"/>
    <lineage>
        <taxon>Eukaryota</taxon>
        <taxon>Metazoa</taxon>
        <taxon>Ecdysozoa</taxon>
        <taxon>Nematoda</taxon>
        <taxon>Chromadorea</taxon>
        <taxon>Rhabditida</taxon>
        <taxon>Rhabditina</taxon>
        <taxon>Rhabditomorpha</taxon>
        <taxon>Rhabditoidea</taxon>
        <taxon>Rhabditidae</taxon>
        <taxon>Peloderinae</taxon>
        <taxon>Caenorhabditis</taxon>
    </lineage>
</organism>
<dbReference type="OrthoDB" id="5872750at2759"/>
<proteinExistence type="predicted"/>
<reference evidence="1" key="1">
    <citation type="submission" date="2007-07" db="EMBL/GenBank/DDBJ databases">
        <title>PCAP assembly of the Caenorhabditis remanei genome.</title>
        <authorList>
            <consortium name="The Caenorhabditis remanei Sequencing Consortium"/>
            <person name="Wilson R.K."/>
        </authorList>
    </citation>
    <scope>NUCLEOTIDE SEQUENCE [LARGE SCALE GENOMIC DNA]</scope>
    <source>
        <strain evidence="1">PB4641</strain>
    </source>
</reference>
<protein>
    <submittedName>
        <fullName evidence="1">Uncharacterized protein</fullName>
    </submittedName>
</protein>
<evidence type="ECO:0000313" key="1">
    <source>
        <dbReference type="EMBL" id="EFP08033.1"/>
    </source>
</evidence>
<dbReference type="EMBL" id="DS268470">
    <property type="protein sequence ID" value="EFP08033.1"/>
    <property type="molecule type" value="Genomic_DNA"/>
</dbReference>
<dbReference type="eggNOG" id="ENOG502THTJ">
    <property type="taxonomic scope" value="Eukaryota"/>
</dbReference>
<keyword evidence="2" id="KW-1185">Reference proteome</keyword>
<dbReference type="OMA" id="FAEREYH"/>
<dbReference type="HOGENOM" id="CLU_057917_0_0_1"/>
<dbReference type="FunCoup" id="E3MRU0">
    <property type="interactions" value="1670"/>
</dbReference>
<dbReference type="Proteomes" id="UP000008281">
    <property type="component" value="Unassembled WGS sequence"/>
</dbReference>
<sequence length="359" mass="42029">MAFDKEMFDKLKKEWPEIQGDFAPELWKKTYKEKHEQTFFKSVDLLQKVENLSYKEAEEKLLDVLVKVTFIETTLTLKGKQDSAEIFENLQKFQNDEPNIPFSSAEDVESFCDSMQLIFRKDLSKKYRNIGYQSKRFIQEIKRRLELGDIIDEITIDDVIQDFRATVVSEYGQKFAEMEIQLDFSSLRQLAVATRRFKFEGGEGRLYLDENAANCLDLNLPIFCETIHFNHQLKKDLSRHVSGIFMLNTTRFPKRSQYFMSSEELFQTEASLYRQHLNTDSPHTFSTMIHGRGWIKPNHPNDNIELFRVDQVPFSLVNNFATGNAGSIIQNGKRKEFNMRNATNLLNRLEDASAEHRNV</sequence>